<name>A0A8J2FQ64_9BACT</name>
<reference evidence="1" key="1">
    <citation type="submission" date="2021-02" db="EMBL/GenBank/DDBJ databases">
        <authorList>
            <person name="Cremers G."/>
            <person name="Picone N."/>
        </authorList>
    </citation>
    <scope>NUCLEOTIDE SEQUENCE</scope>
    <source>
        <strain evidence="1">PQ17</strain>
    </source>
</reference>
<dbReference type="EMBL" id="CAJNOB010000018">
    <property type="protein sequence ID" value="CAF0698139.1"/>
    <property type="molecule type" value="Genomic_DNA"/>
</dbReference>
<organism evidence="1 2">
    <name type="scientific">Candidatus Methylacidithermus pantelleriae</name>
    <dbReference type="NCBI Taxonomy" id="2744239"/>
    <lineage>
        <taxon>Bacteria</taxon>
        <taxon>Pseudomonadati</taxon>
        <taxon>Verrucomicrobiota</taxon>
        <taxon>Methylacidiphilae</taxon>
        <taxon>Methylacidiphilales</taxon>
        <taxon>Methylacidiphilaceae</taxon>
        <taxon>Candidatus Methylacidithermus</taxon>
    </lineage>
</organism>
<sequence length="31" mass="3406">MARFVLFAVGEGLGATQKVSLFVVRPALLWE</sequence>
<keyword evidence="2" id="KW-1185">Reference proteome</keyword>
<proteinExistence type="predicted"/>
<accession>A0A8J2FQ64</accession>
<evidence type="ECO:0000313" key="1">
    <source>
        <dbReference type="EMBL" id="CAF0698139.1"/>
    </source>
</evidence>
<evidence type="ECO:0000313" key="2">
    <source>
        <dbReference type="Proteomes" id="UP000663859"/>
    </source>
</evidence>
<comment type="caution">
    <text evidence="1">The sequence shown here is derived from an EMBL/GenBank/DDBJ whole genome shotgun (WGS) entry which is preliminary data.</text>
</comment>
<dbReference type="AlphaFoldDB" id="A0A8J2FQ64"/>
<protein>
    <submittedName>
        <fullName evidence="1">Uncharacterized protein</fullName>
    </submittedName>
</protein>
<dbReference type="Proteomes" id="UP000663859">
    <property type="component" value="Unassembled WGS sequence"/>
</dbReference>
<gene>
    <name evidence="1" type="ORF">MPNT_250004</name>
</gene>